<dbReference type="NCBIfam" id="NF047352">
    <property type="entry name" value="P_loop_sacsin"/>
    <property type="match status" value="1"/>
</dbReference>
<feature type="region of interest" description="Disordered" evidence="1">
    <location>
        <begin position="1334"/>
        <end position="1385"/>
    </location>
</feature>
<sequence>MASLSREEGRQFIRKIGVDNGWISDEDRQKTPENVLQSMEILLRKLGSSTKALATNLYSKDTRFLYELIQNADDNQYDRARAAGESPFLSFQIFPDKIIIDSNENGFTERNVKAICSMGESTKSNTGGYIGEKGIGFKSVFKVAKKVHVQSGPFSFSFKHTRDSDENGLGMVTPFNEEYDDLPPSVRTRMSLTFHGISCFEQIVEDFLNLPDTLLLFLVRLERIHVKVHRSEEVTEDTEICYPRQQSVGESLQTLTKVCKQNGKELRTHNKYHVVQKAIVNLPPDAARASMNHATVVLAFPINDSDTPIVQPQHVFAFLPVRKVGFNFLIQSDFITQANREDIFHSPRNQALVSGVADAFHDAVIRFCRHPSLQYSWMRYLPTDTILDDFWDKLREQIYSRLRTTAILRSRLGTLRGPGQLRILSAEYCDDDGEPLVADLTPELYLSDKYRKGDVNTLRLLGLADLRLPEFLERFGADLERQESRFKNPSTDDAWYAKISNVLCRPFERRQLSSLKNTVRDLPLIPLQDKTWVSSHARTYFPTTGSSPIPKDIGLKLVQPELVQRPGWKHLLSQLGVDFCELSQVISLIRLKYKSPLESKAVTPSESVSHLVYLFWNLQEHEDHIDDCIWIMDDKRRRIRRSSFRQMPIYFRDLDDYKPFPLFWKIQTKDENAPGLEVSFINDFLYLGAVKDEARNHGRSWTEWLEDVVGIKRAPVLADGEGKLSREFKYIISHRSQKLLSTLKAHWGLYEAQLQMIKAALISSYVTSDTGMRVQLGNSYLPLPELKEAVASLKISKFPFVKIDQSLKDEERDEWAFVSGLKVGIHLDLRFRLDALAHAAIFSPARASAFPPREPCPDVIDNLFEFYGAIQFSCSTEEEKELVRKYFDKKSVIYVPFRLHNGVCAEASWRKSNECVWDAPSWLTTKSPLRGVGRYDELRTLFKRVLKVPDTHWEDVVDELNLRKSKMIVDPITLESIYHRLMRDFEQDSGFDQIREYFERFNLIYVPSKKTWCAPSSCLWAEDTIQIPRKESIATPYASLEGFFTKILGIRTPDVGMHVQALLEQARELAQGVDPVTHSEKLKERMTIISSMKPTETDLAPLRKSRIFLVKLSGGTINWADRDSDFAIADKPEYQLAFQGKAALLDFTLAEIRACMLFLMASGLERRYMSLAVDEQTEVEGGNSEPKLTDKFRSRAYAFFRCAVHYSSPKVTHRSRSLYDLFVAAEVYESDGISKTMTLFQYDKFIKIGGKKSNFHLDDNGDQLRLYVPKNRTDRDLCFLRQLPKRLVAFLSITEPKAESIIQSILNCSGLPIVDEILNDEGIVEVEGIDRPAESDIESEQLSENEAALTSPHRSRLSSAISETAHSEVSGDEDEVQTTSTSLRSTRIGHAARQRSYVPFASPTPASSPEIELQEPDQQGERYRALLNHVIVAASRATFPICRTATIAIGDGARFGTAFLALVNNFTVRSQIRDIKVGAAGELFVFELLKQLKLPQFSAEMWKSTIRKEVKVHENYSDLEPWHGVETADIVYPDGEGDFTRLLIERGYFGPAWANAKPTYYIEVKTTTGECADEFYMSGAQYNRMQGMRLESDRPAANVYMLFRVFNLTRESIGLRLHLDPETCRREGELSFHADKYAVRQT</sequence>
<dbReference type="OrthoDB" id="1262810at2759"/>
<accession>A0A6A6P6R2</accession>
<dbReference type="Pfam" id="PF25794">
    <property type="entry name" value="SACS"/>
    <property type="match status" value="1"/>
</dbReference>
<evidence type="ECO:0000313" key="4">
    <source>
        <dbReference type="Proteomes" id="UP000799766"/>
    </source>
</evidence>
<dbReference type="Proteomes" id="UP000799766">
    <property type="component" value="Unassembled WGS sequence"/>
</dbReference>
<evidence type="ECO:0000259" key="2">
    <source>
        <dbReference type="Pfam" id="PF25794"/>
    </source>
</evidence>
<organism evidence="3 4">
    <name type="scientific">Lineolata rhizophorae</name>
    <dbReference type="NCBI Taxonomy" id="578093"/>
    <lineage>
        <taxon>Eukaryota</taxon>
        <taxon>Fungi</taxon>
        <taxon>Dikarya</taxon>
        <taxon>Ascomycota</taxon>
        <taxon>Pezizomycotina</taxon>
        <taxon>Dothideomycetes</taxon>
        <taxon>Dothideomycetes incertae sedis</taxon>
        <taxon>Lineolatales</taxon>
        <taxon>Lineolataceae</taxon>
        <taxon>Lineolata</taxon>
    </lineage>
</organism>
<reference evidence="3" key="1">
    <citation type="journal article" date="2020" name="Stud. Mycol.">
        <title>101 Dothideomycetes genomes: a test case for predicting lifestyles and emergence of pathogens.</title>
        <authorList>
            <person name="Haridas S."/>
            <person name="Albert R."/>
            <person name="Binder M."/>
            <person name="Bloem J."/>
            <person name="Labutti K."/>
            <person name="Salamov A."/>
            <person name="Andreopoulos B."/>
            <person name="Baker S."/>
            <person name="Barry K."/>
            <person name="Bills G."/>
            <person name="Bluhm B."/>
            <person name="Cannon C."/>
            <person name="Castanera R."/>
            <person name="Culley D."/>
            <person name="Daum C."/>
            <person name="Ezra D."/>
            <person name="Gonzalez J."/>
            <person name="Henrissat B."/>
            <person name="Kuo A."/>
            <person name="Liang C."/>
            <person name="Lipzen A."/>
            <person name="Lutzoni F."/>
            <person name="Magnuson J."/>
            <person name="Mondo S."/>
            <person name="Nolan M."/>
            <person name="Ohm R."/>
            <person name="Pangilinan J."/>
            <person name="Park H.-J."/>
            <person name="Ramirez L."/>
            <person name="Alfaro M."/>
            <person name="Sun H."/>
            <person name="Tritt A."/>
            <person name="Yoshinaga Y."/>
            <person name="Zwiers L.-H."/>
            <person name="Turgeon B."/>
            <person name="Goodwin S."/>
            <person name="Spatafora J."/>
            <person name="Crous P."/>
            <person name="Grigoriev I."/>
        </authorList>
    </citation>
    <scope>NUCLEOTIDE SEQUENCE</scope>
    <source>
        <strain evidence="3">ATCC 16933</strain>
    </source>
</reference>
<dbReference type="EMBL" id="MU001675">
    <property type="protein sequence ID" value="KAF2459569.1"/>
    <property type="molecule type" value="Genomic_DNA"/>
</dbReference>
<keyword evidence="4" id="KW-1185">Reference proteome</keyword>
<dbReference type="InterPro" id="IPR058210">
    <property type="entry name" value="SACS/Nov_dom"/>
</dbReference>
<dbReference type="Gene3D" id="3.30.565.10">
    <property type="entry name" value="Histidine kinase-like ATPase, C-terminal domain"/>
    <property type="match status" value="1"/>
</dbReference>
<protein>
    <recommendedName>
        <fullName evidence="2">Sacsin/Nov domain-containing protein</fullName>
    </recommendedName>
</protein>
<dbReference type="PANTHER" id="PTHR32387">
    <property type="entry name" value="WU:FJ29H11"/>
    <property type="match status" value="1"/>
</dbReference>
<dbReference type="SUPFAM" id="SSF55874">
    <property type="entry name" value="ATPase domain of HSP90 chaperone/DNA topoisomerase II/histidine kinase"/>
    <property type="match status" value="1"/>
</dbReference>
<gene>
    <name evidence="3" type="ORF">BDY21DRAFT_317672</name>
</gene>
<proteinExistence type="predicted"/>
<evidence type="ECO:0000256" key="1">
    <source>
        <dbReference type="SAM" id="MobiDB-lite"/>
    </source>
</evidence>
<dbReference type="InterPro" id="IPR036890">
    <property type="entry name" value="HATPase_C_sf"/>
</dbReference>
<feature type="domain" description="Sacsin/Nov" evidence="2">
    <location>
        <begin position="58"/>
        <end position="144"/>
    </location>
</feature>
<name>A0A6A6P6R2_9PEZI</name>
<dbReference type="InterPro" id="IPR052957">
    <property type="entry name" value="Auxin_embryo_med"/>
</dbReference>
<evidence type="ECO:0000313" key="3">
    <source>
        <dbReference type="EMBL" id="KAF2459569.1"/>
    </source>
</evidence>
<dbReference type="PANTHER" id="PTHR32387:SF0">
    <property type="entry name" value="PROTEIN NO VEIN"/>
    <property type="match status" value="1"/>
</dbReference>